<keyword evidence="2" id="KW-0488">Methylation</keyword>
<evidence type="ECO:0000256" key="6">
    <source>
        <dbReference type="SAM" id="Phobius"/>
    </source>
</evidence>
<dbReference type="NCBIfam" id="TIGR02532">
    <property type="entry name" value="IV_pilin_GFxxxE"/>
    <property type="match status" value="1"/>
</dbReference>
<dbReference type="Pfam" id="PF07963">
    <property type="entry name" value="N_methyl"/>
    <property type="match status" value="1"/>
</dbReference>
<accession>A0A2U8DM30</accession>
<dbReference type="SUPFAM" id="SSF54523">
    <property type="entry name" value="Pili subunits"/>
    <property type="match status" value="1"/>
</dbReference>
<comment type="subcellular location">
    <subcellularLocation>
        <location evidence="1">Membrane</location>
        <topology evidence="1">Single-pass membrane protein</topology>
    </subcellularLocation>
</comment>
<evidence type="ECO:0000256" key="5">
    <source>
        <dbReference type="ARBA" id="ARBA00023136"/>
    </source>
</evidence>
<name>A0A2U8DM30_9CLOT</name>
<sequence length="130" mass="14311">MKNFHKCKGFTLIELMLVITIILILMGFLVPKVSAYQEKARNAKAVNTAKQIETAAMASYGNNDSKFDGTDVTTTVQQLTSAKNISVSNASDQSVNIAYISDDKNYSVEINASDSTYIVKYGDKQIFPKN</sequence>
<protein>
    <submittedName>
        <fullName evidence="7">Prepilin-type cleavage/methylation domain-containing protein</fullName>
    </submittedName>
</protein>
<dbReference type="InterPro" id="IPR012902">
    <property type="entry name" value="N_methyl_site"/>
</dbReference>
<dbReference type="PANTHER" id="PTHR30093">
    <property type="entry name" value="GENERAL SECRETION PATHWAY PROTEIN G"/>
    <property type="match status" value="1"/>
</dbReference>
<evidence type="ECO:0000256" key="2">
    <source>
        <dbReference type="ARBA" id="ARBA00022481"/>
    </source>
</evidence>
<evidence type="ECO:0000256" key="4">
    <source>
        <dbReference type="ARBA" id="ARBA00022989"/>
    </source>
</evidence>
<dbReference type="RefSeq" id="WP_032076606.1">
    <property type="nucleotide sequence ID" value="NZ_CP020953.1"/>
</dbReference>
<dbReference type="KEGG" id="cdrk:B9W14_04440"/>
<reference evidence="8" key="1">
    <citation type="submission" date="2017-04" db="EMBL/GenBank/DDBJ databases">
        <authorList>
            <person name="Song Y."/>
            <person name="Cho B.-K."/>
        </authorList>
    </citation>
    <scope>NUCLEOTIDE SEQUENCE [LARGE SCALE GENOMIC DNA]</scope>
    <source>
        <strain evidence="8">SL1</strain>
    </source>
</reference>
<keyword evidence="4 6" id="KW-1133">Transmembrane helix</keyword>
<dbReference type="Proteomes" id="UP000244910">
    <property type="component" value="Chromosome"/>
</dbReference>
<gene>
    <name evidence="7" type="ORF">B9W14_04440</name>
</gene>
<dbReference type="GO" id="GO:0016020">
    <property type="term" value="C:membrane"/>
    <property type="evidence" value="ECO:0007669"/>
    <property type="project" value="UniProtKB-SubCell"/>
</dbReference>
<dbReference type="AlphaFoldDB" id="A0A2U8DM30"/>
<keyword evidence="8" id="KW-1185">Reference proteome</keyword>
<dbReference type="EMBL" id="CP020953">
    <property type="protein sequence ID" value="AWI03766.1"/>
    <property type="molecule type" value="Genomic_DNA"/>
</dbReference>
<dbReference type="InterPro" id="IPR045584">
    <property type="entry name" value="Pilin-like"/>
</dbReference>
<evidence type="ECO:0000256" key="1">
    <source>
        <dbReference type="ARBA" id="ARBA00004167"/>
    </source>
</evidence>
<feature type="transmembrane region" description="Helical" evidence="6">
    <location>
        <begin position="12"/>
        <end position="30"/>
    </location>
</feature>
<evidence type="ECO:0000313" key="8">
    <source>
        <dbReference type="Proteomes" id="UP000244910"/>
    </source>
</evidence>
<dbReference type="PROSITE" id="PS00409">
    <property type="entry name" value="PROKAR_NTER_METHYL"/>
    <property type="match status" value="1"/>
</dbReference>
<proteinExistence type="predicted"/>
<dbReference type="Gene3D" id="3.30.700.10">
    <property type="entry name" value="Glycoprotein, Type 4 Pilin"/>
    <property type="match status" value="1"/>
</dbReference>
<organism evidence="7 8">
    <name type="scientific">Clostridium drakei</name>
    <dbReference type="NCBI Taxonomy" id="332101"/>
    <lineage>
        <taxon>Bacteria</taxon>
        <taxon>Bacillati</taxon>
        <taxon>Bacillota</taxon>
        <taxon>Clostridia</taxon>
        <taxon>Eubacteriales</taxon>
        <taxon>Clostridiaceae</taxon>
        <taxon>Clostridium</taxon>
    </lineage>
</organism>
<evidence type="ECO:0000256" key="3">
    <source>
        <dbReference type="ARBA" id="ARBA00022692"/>
    </source>
</evidence>
<evidence type="ECO:0000313" key="7">
    <source>
        <dbReference type="EMBL" id="AWI03766.1"/>
    </source>
</evidence>
<keyword evidence="3 6" id="KW-0812">Transmembrane</keyword>
<dbReference type="OrthoDB" id="1819208at2"/>
<dbReference type="PANTHER" id="PTHR30093:SF44">
    <property type="entry name" value="TYPE II SECRETION SYSTEM CORE PROTEIN G"/>
    <property type="match status" value="1"/>
</dbReference>
<keyword evidence="5 6" id="KW-0472">Membrane</keyword>